<dbReference type="InterPro" id="IPR050823">
    <property type="entry name" value="Plant_Ser_Thr_Prot_Kinase"/>
</dbReference>
<evidence type="ECO:0000313" key="3">
    <source>
        <dbReference type="EMBL" id="KAJ9160020.1"/>
    </source>
</evidence>
<reference evidence="3" key="1">
    <citation type="journal article" date="2023" name="Plant Biotechnol. J.">
        <title>Chromosome-level wild Hevea brasiliensis genome provides new tools for genomic-assisted breeding and valuable loci to elevate rubber yield.</title>
        <authorList>
            <person name="Cheng H."/>
            <person name="Song X."/>
            <person name="Hu Y."/>
            <person name="Wu T."/>
            <person name="Yang Q."/>
            <person name="An Z."/>
            <person name="Feng S."/>
            <person name="Deng Z."/>
            <person name="Wu W."/>
            <person name="Zeng X."/>
            <person name="Tu M."/>
            <person name="Wang X."/>
            <person name="Huang H."/>
        </authorList>
    </citation>
    <scope>NUCLEOTIDE SEQUENCE</scope>
    <source>
        <strain evidence="3">MT/VB/25A 57/8</strain>
    </source>
</reference>
<protein>
    <recommendedName>
        <fullName evidence="2">Protein kinase domain-containing protein</fullName>
    </recommendedName>
</protein>
<dbReference type="SUPFAM" id="SSF56112">
    <property type="entry name" value="Protein kinase-like (PK-like)"/>
    <property type="match status" value="1"/>
</dbReference>
<dbReference type="Pfam" id="PF00069">
    <property type="entry name" value="Pkinase"/>
    <property type="match status" value="1"/>
</dbReference>
<evidence type="ECO:0000313" key="4">
    <source>
        <dbReference type="Proteomes" id="UP001174677"/>
    </source>
</evidence>
<keyword evidence="4" id="KW-1185">Reference proteome</keyword>
<name>A0ABQ9L5S7_HEVBR</name>
<dbReference type="InterPro" id="IPR011009">
    <property type="entry name" value="Kinase-like_dom_sf"/>
</dbReference>
<evidence type="ECO:0000256" key="1">
    <source>
        <dbReference type="SAM" id="MobiDB-lite"/>
    </source>
</evidence>
<dbReference type="PROSITE" id="PS50011">
    <property type="entry name" value="PROTEIN_KINASE_DOM"/>
    <property type="match status" value="1"/>
</dbReference>
<dbReference type="Proteomes" id="UP001174677">
    <property type="component" value="Chromosome 14"/>
</dbReference>
<dbReference type="Gene3D" id="1.10.510.10">
    <property type="entry name" value="Transferase(Phosphotransferase) domain 1"/>
    <property type="match status" value="1"/>
</dbReference>
<accession>A0ABQ9L5S7</accession>
<feature type="domain" description="Protein kinase" evidence="2">
    <location>
        <begin position="1"/>
        <end position="209"/>
    </location>
</feature>
<evidence type="ECO:0000259" key="2">
    <source>
        <dbReference type="PROSITE" id="PS50011"/>
    </source>
</evidence>
<comment type="caution">
    <text evidence="3">The sequence shown here is derived from an EMBL/GenBank/DDBJ whole genome shotgun (WGS) entry which is preliminary data.</text>
</comment>
<dbReference type="InterPro" id="IPR000719">
    <property type="entry name" value="Prot_kinase_dom"/>
</dbReference>
<gene>
    <name evidence="3" type="ORF">P3X46_025461</name>
</gene>
<dbReference type="EMBL" id="JARPOI010000014">
    <property type="protein sequence ID" value="KAJ9160020.1"/>
    <property type="molecule type" value="Genomic_DNA"/>
</dbReference>
<organism evidence="3 4">
    <name type="scientific">Hevea brasiliensis</name>
    <name type="common">Para rubber tree</name>
    <name type="synonym">Siphonia brasiliensis</name>
    <dbReference type="NCBI Taxonomy" id="3981"/>
    <lineage>
        <taxon>Eukaryota</taxon>
        <taxon>Viridiplantae</taxon>
        <taxon>Streptophyta</taxon>
        <taxon>Embryophyta</taxon>
        <taxon>Tracheophyta</taxon>
        <taxon>Spermatophyta</taxon>
        <taxon>Magnoliopsida</taxon>
        <taxon>eudicotyledons</taxon>
        <taxon>Gunneridae</taxon>
        <taxon>Pentapetalae</taxon>
        <taxon>rosids</taxon>
        <taxon>fabids</taxon>
        <taxon>Malpighiales</taxon>
        <taxon>Euphorbiaceae</taxon>
        <taxon>Crotonoideae</taxon>
        <taxon>Micrandreae</taxon>
        <taxon>Hevea</taxon>
    </lineage>
</organism>
<dbReference type="Gene3D" id="3.30.200.20">
    <property type="entry name" value="Phosphorylase Kinase, domain 1"/>
    <property type="match status" value="1"/>
</dbReference>
<proteinExistence type="predicted"/>
<dbReference type="SMART" id="SM00220">
    <property type="entry name" value="S_TKc"/>
    <property type="match status" value="1"/>
</dbReference>
<dbReference type="PANTHER" id="PTHR45621">
    <property type="entry name" value="OS01G0588500 PROTEIN-RELATED"/>
    <property type="match status" value="1"/>
</dbReference>
<sequence>MAIAVKKLRHDSCQGQQEWLTEIKYLGQLCHPNLVKLIGYCLEDKNRLLVYEFMPKGSLDRHLFEAGDSTFQILSWDQRIKVALSIAKALAFLHHEVHAIHRDVKTSNILLDLNYNAKLSDFGLAKDGSVNSRSHVTARVLGTEGYYAPEYMESEPTSRPTMKEVVEALEKLQEPNENEGSSDRVSKSKSNKMQYATQPCRVKPNSYPA</sequence>
<feature type="region of interest" description="Disordered" evidence="1">
    <location>
        <begin position="169"/>
        <end position="209"/>
    </location>
</feature>